<name>A0A6C0EVY7_9ZZZZ</name>
<reference evidence="3" key="1">
    <citation type="journal article" date="2020" name="Nature">
        <title>Giant virus diversity and host interactions through global metagenomics.</title>
        <authorList>
            <person name="Schulz F."/>
            <person name="Roux S."/>
            <person name="Paez-Espino D."/>
            <person name="Jungbluth S."/>
            <person name="Walsh D.A."/>
            <person name="Denef V.J."/>
            <person name="McMahon K.D."/>
            <person name="Konstantinidis K.T."/>
            <person name="Eloe-Fadrosh E.A."/>
            <person name="Kyrpides N.C."/>
            <person name="Woyke T."/>
        </authorList>
    </citation>
    <scope>NUCLEOTIDE SEQUENCE</scope>
    <source>
        <strain evidence="3">GVMAG-M-3300009161-34</strain>
    </source>
</reference>
<dbReference type="AlphaFoldDB" id="A0A6C0EVY7"/>
<evidence type="ECO:0000256" key="1">
    <source>
        <dbReference type="SAM" id="MobiDB-lite"/>
    </source>
</evidence>
<feature type="domain" description="Fibronectin type-III" evidence="2">
    <location>
        <begin position="350"/>
        <end position="444"/>
    </location>
</feature>
<dbReference type="EMBL" id="MN738964">
    <property type="protein sequence ID" value="QHT33346.1"/>
    <property type="molecule type" value="Genomic_DNA"/>
</dbReference>
<feature type="compositionally biased region" description="Polar residues" evidence="1">
    <location>
        <begin position="148"/>
        <end position="163"/>
    </location>
</feature>
<evidence type="ECO:0000259" key="2">
    <source>
        <dbReference type="PROSITE" id="PS50853"/>
    </source>
</evidence>
<evidence type="ECO:0000313" key="3">
    <source>
        <dbReference type="EMBL" id="QHT33346.1"/>
    </source>
</evidence>
<dbReference type="InterPro" id="IPR013783">
    <property type="entry name" value="Ig-like_fold"/>
</dbReference>
<accession>A0A6C0EVY7</accession>
<feature type="region of interest" description="Disordered" evidence="1">
    <location>
        <begin position="139"/>
        <end position="163"/>
    </location>
</feature>
<dbReference type="InterPro" id="IPR049304">
    <property type="entry name" value="Gly_rich_dom"/>
</dbReference>
<organism evidence="3">
    <name type="scientific">viral metagenome</name>
    <dbReference type="NCBI Taxonomy" id="1070528"/>
    <lineage>
        <taxon>unclassified sequences</taxon>
        <taxon>metagenomes</taxon>
        <taxon>organismal metagenomes</taxon>
    </lineage>
</organism>
<protein>
    <recommendedName>
        <fullName evidence="2">Fibronectin type-III domain-containing protein</fullName>
    </recommendedName>
</protein>
<dbReference type="PROSITE" id="PS50853">
    <property type="entry name" value="FN3"/>
    <property type="match status" value="1"/>
</dbReference>
<dbReference type="Gene3D" id="2.60.40.10">
    <property type="entry name" value="Immunoglobulins"/>
    <property type="match status" value="1"/>
</dbReference>
<dbReference type="SMART" id="SM00060">
    <property type="entry name" value="FN3"/>
    <property type="match status" value="1"/>
</dbReference>
<sequence>MSHSHPHPTIINGPLNFRTSDTLITTKVPHYPPKVNTGTLIIPGWTRPNANGMNANINQADFNGPDFKARPLKHWRRQLRVYNNNGKGPSNNSRTARIVDLDRPGLTVYHHDPDCACVDNEGGNSYIIANNKFSYETKGNRYSEPRSDSTIQNNGFNRVPSNATPAEVADPLTPAYEVLTSVYNTKCINCSPQHNVIKSAIAYNSQAYYADSLAKQQSRCQTYEQNISTNRADTSTYFGADGEFLWQNNSPTGPQVVAPVEYTPTRLYNKPCVSQTIYKPSNIAFAKQGAVSGATRLRKLVADTVMINGSSFYSAAGAAAANQGHYQGTNVAGNYYVKLKPVIDSCAGSVPGAPTLSLVNNLPNAITISWPFSSIGLCNILYYTLTYYPVGMDAVQVTIYPSANNVYTITGVYPDTLYNIYITATNGNGTSENSNIIAVTTLGPNILTFVNATYDTIFVNAANTVVPSIVDDGFTIYIINTTTGTATFTSNKAISSLQYLILGGGGGGGGASSGSSGGGGAGAYIFDTSSLNAATYNISIGHGGAADQIAAGYGGPTTLQTATGTFTAGGGGNGYGGGGGCGGGASYAFDYPSYGGQGSLGGGTGQNGGSVSTPNYFGSGGGGGILTSGSDAYYGGPYNLQDGNGGDGKSFDITGTTIYYGGGGGGGNTSLYGEASGTGGVGGGGHGGSSNSGGQNGTNGLGGGGGAYGGSGGSGVIILRIPSY</sequence>
<dbReference type="Pfam" id="PF21722">
    <property type="entry name" value="Gly_rich_2"/>
    <property type="match status" value="1"/>
</dbReference>
<dbReference type="InterPro" id="IPR003961">
    <property type="entry name" value="FN3_dom"/>
</dbReference>
<dbReference type="SUPFAM" id="SSF49265">
    <property type="entry name" value="Fibronectin type III"/>
    <property type="match status" value="1"/>
</dbReference>
<dbReference type="Pfam" id="PF00041">
    <property type="entry name" value="fn3"/>
    <property type="match status" value="1"/>
</dbReference>
<dbReference type="InterPro" id="IPR036116">
    <property type="entry name" value="FN3_sf"/>
</dbReference>
<dbReference type="CDD" id="cd00063">
    <property type="entry name" value="FN3"/>
    <property type="match status" value="1"/>
</dbReference>
<proteinExistence type="predicted"/>